<dbReference type="EMBL" id="JAACXV010014361">
    <property type="protein sequence ID" value="KAF7267969.1"/>
    <property type="molecule type" value="Genomic_DNA"/>
</dbReference>
<keyword evidence="2" id="KW-1185">Reference proteome</keyword>
<name>A0A834HU46_RHYFE</name>
<accession>A0A834HU46</accession>
<evidence type="ECO:0000313" key="1">
    <source>
        <dbReference type="EMBL" id="KAF7267969.1"/>
    </source>
</evidence>
<dbReference type="Proteomes" id="UP000625711">
    <property type="component" value="Unassembled WGS sequence"/>
</dbReference>
<proteinExistence type="predicted"/>
<gene>
    <name evidence="1" type="ORF">GWI33_018854</name>
</gene>
<evidence type="ECO:0000313" key="2">
    <source>
        <dbReference type="Proteomes" id="UP000625711"/>
    </source>
</evidence>
<comment type="caution">
    <text evidence="1">The sequence shown here is derived from an EMBL/GenBank/DDBJ whole genome shotgun (WGS) entry which is preliminary data.</text>
</comment>
<organism evidence="1 2">
    <name type="scientific">Rhynchophorus ferrugineus</name>
    <name type="common">Red palm weevil</name>
    <name type="synonym">Curculio ferrugineus</name>
    <dbReference type="NCBI Taxonomy" id="354439"/>
    <lineage>
        <taxon>Eukaryota</taxon>
        <taxon>Metazoa</taxon>
        <taxon>Ecdysozoa</taxon>
        <taxon>Arthropoda</taxon>
        <taxon>Hexapoda</taxon>
        <taxon>Insecta</taxon>
        <taxon>Pterygota</taxon>
        <taxon>Neoptera</taxon>
        <taxon>Endopterygota</taxon>
        <taxon>Coleoptera</taxon>
        <taxon>Polyphaga</taxon>
        <taxon>Cucujiformia</taxon>
        <taxon>Curculionidae</taxon>
        <taxon>Dryophthorinae</taxon>
        <taxon>Rhynchophorus</taxon>
    </lineage>
</organism>
<dbReference type="AlphaFoldDB" id="A0A834HU46"/>
<reference evidence="1" key="1">
    <citation type="submission" date="2020-08" db="EMBL/GenBank/DDBJ databases">
        <title>Genome sequencing and assembly of the red palm weevil Rhynchophorus ferrugineus.</title>
        <authorList>
            <person name="Dias G.B."/>
            <person name="Bergman C.M."/>
            <person name="Manee M."/>
        </authorList>
    </citation>
    <scope>NUCLEOTIDE SEQUENCE</scope>
    <source>
        <strain evidence="1">AA-2017</strain>
        <tissue evidence="1">Whole larva</tissue>
    </source>
</reference>
<protein>
    <submittedName>
        <fullName evidence="1">Uncharacterized protein</fullName>
    </submittedName>
</protein>
<sequence length="105" mass="12342">MFVLGLSLCLILYCGVLIIYSEYMRWSKNQRHLKTLKKIYSVSSNTNGGNESTIPKDLVIQYVESDLEKCNLETTLRNSVLRRNFLRVMLDDDQLFTEIDRQELF</sequence>